<organism evidence="7 8">
    <name type="scientific">Trifolium pratense</name>
    <name type="common">Red clover</name>
    <dbReference type="NCBI Taxonomy" id="57577"/>
    <lineage>
        <taxon>Eukaryota</taxon>
        <taxon>Viridiplantae</taxon>
        <taxon>Streptophyta</taxon>
        <taxon>Embryophyta</taxon>
        <taxon>Tracheophyta</taxon>
        <taxon>Spermatophyta</taxon>
        <taxon>Magnoliopsida</taxon>
        <taxon>eudicotyledons</taxon>
        <taxon>Gunneridae</taxon>
        <taxon>Pentapetalae</taxon>
        <taxon>rosids</taxon>
        <taxon>fabids</taxon>
        <taxon>Fabales</taxon>
        <taxon>Fabaceae</taxon>
        <taxon>Papilionoideae</taxon>
        <taxon>50 kb inversion clade</taxon>
        <taxon>NPAAA clade</taxon>
        <taxon>Hologalegina</taxon>
        <taxon>IRL clade</taxon>
        <taxon>Trifolieae</taxon>
        <taxon>Trifolium</taxon>
    </lineage>
</organism>
<dbReference type="STRING" id="57577.A0A2K3PG41"/>
<proteinExistence type="predicted"/>
<evidence type="ECO:0000256" key="1">
    <source>
        <dbReference type="ARBA" id="ARBA00004496"/>
    </source>
</evidence>
<reference evidence="7 8" key="1">
    <citation type="journal article" date="2014" name="Am. J. Bot.">
        <title>Genome assembly and annotation for red clover (Trifolium pratense; Fabaceae).</title>
        <authorList>
            <person name="Istvanek J."/>
            <person name="Jaros M."/>
            <person name="Krenek A."/>
            <person name="Repkova J."/>
        </authorList>
    </citation>
    <scope>NUCLEOTIDE SEQUENCE [LARGE SCALE GENOMIC DNA]</scope>
    <source>
        <strain evidence="8">cv. Tatra</strain>
        <tissue evidence="7">Young leaves</tissue>
    </source>
</reference>
<dbReference type="EMBL" id="ASHM01006666">
    <property type="protein sequence ID" value="PNY14204.1"/>
    <property type="molecule type" value="Genomic_DNA"/>
</dbReference>
<gene>
    <name evidence="7" type="ORF">L195_g010879</name>
</gene>
<accession>A0A2K3PG41</accession>
<dbReference type="PANTHER" id="PTHR28511:SF1">
    <property type="entry name" value="ENDONUCLEASE V"/>
    <property type="match status" value="1"/>
</dbReference>
<dbReference type="CDD" id="cd06559">
    <property type="entry name" value="Endonuclease_V"/>
    <property type="match status" value="1"/>
</dbReference>
<dbReference type="GO" id="GO:0006281">
    <property type="term" value="P:DNA repair"/>
    <property type="evidence" value="ECO:0007669"/>
    <property type="project" value="InterPro"/>
</dbReference>
<keyword evidence="5" id="KW-0378">Hydrolase</keyword>
<protein>
    <submittedName>
        <fullName evidence="7">Endonuclease v-like protein</fullName>
    </submittedName>
</protein>
<dbReference type="GO" id="GO:0016891">
    <property type="term" value="F:RNA endonuclease activity producing 5'-phosphomonoesters, hydrolytic mechanism"/>
    <property type="evidence" value="ECO:0007669"/>
    <property type="project" value="TreeGrafter"/>
</dbReference>
<dbReference type="GO" id="GO:0003727">
    <property type="term" value="F:single-stranded RNA binding"/>
    <property type="evidence" value="ECO:0007669"/>
    <property type="project" value="TreeGrafter"/>
</dbReference>
<dbReference type="PANTHER" id="PTHR28511">
    <property type="entry name" value="ENDONUCLEASE V"/>
    <property type="match status" value="1"/>
</dbReference>
<keyword evidence="2" id="KW-0963">Cytoplasm</keyword>
<comment type="subcellular location">
    <subcellularLocation>
        <location evidence="1">Cytoplasm</location>
    </subcellularLocation>
</comment>
<evidence type="ECO:0000256" key="5">
    <source>
        <dbReference type="ARBA" id="ARBA00022801"/>
    </source>
</evidence>
<evidence type="ECO:0000256" key="6">
    <source>
        <dbReference type="SAM" id="MobiDB-lite"/>
    </source>
</evidence>
<dbReference type="InterPro" id="IPR007581">
    <property type="entry name" value="Endonuclease-V"/>
</dbReference>
<dbReference type="GO" id="GO:0005730">
    <property type="term" value="C:nucleolus"/>
    <property type="evidence" value="ECO:0007669"/>
    <property type="project" value="TreeGrafter"/>
</dbReference>
<keyword evidence="4 7" id="KW-0255">Endonuclease</keyword>
<name>A0A2K3PG41_TRIPR</name>
<dbReference type="FunFam" id="3.30.2170.10:FF:000005">
    <property type="entry name" value="Predicted protein"/>
    <property type="match status" value="1"/>
</dbReference>
<dbReference type="Pfam" id="PF04493">
    <property type="entry name" value="Endonuclease_5"/>
    <property type="match status" value="1"/>
</dbReference>
<keyword evidence="3" id="KW-0540">Nuclease</keyword>
<feature type="region of interest" description="Disordered" evidence="6">
    <location>
        <begin position="46"/>
        <end position="74"/>
    </location>
</feature>
<evidence type="ECO:0000256" key="4">
    <source>
        <dbReference type="ARBA" id="ARBA00022759"/>
    </source>
</evidence>
<evidence type="ECO:0000256" key="3">
    <source>
        <dbReference type="ARBA" id="ARBA00022722"/>
    </source>
</evidence>
<sequence>MARLLLCQKAATRNHRCKPLHKALQLYGVSVVGIFCRRSRSISIPRTKAMEKSSQTEEQSQSHDSSTSSHDRQNWKTEQNILKEKLIKEDNFTWKLPPSTSQELRYVGGCDISFSKHDPSLACGTLVVLDFNTLEVVYQDFSLVTLNVPYVAGFLAFREAPVILDILEKMKRSDNPFYPQLLMVDGNGILHPRGKSSHDYPEKVEVILGFGLACHIGVTADLPTIGVGKNLHCVDGLNQSRVRKLLEAKENTSKDFVTLVGCSGRTWGVAMRSTQGSVKPIFISIGHRISLQTATAIVQMTCKYRVPEPIRQKLLPVYCNRPLLYFGTHAALDLLSGDIGIGSTRSLSLSN</sequence>
<dbReference type="GO" id="GO:0005737">
    <property type="term" value="C:cytoplasm"/>
    <property type="evidence" value="ECO:0007669"/>
    <property type="project" value="UniProtKB-SubCell"/>
</dbReference>
<dbReference type="Gene3D" id="3.30.2170.10">
    <property type="entry name" value="archaeoglobus fulgidus dsm 4304 superfamily"/>
    <property type="match status" value="1"/>
</dbReference>
<comment type="caution">
    <text evidence="7">The sequence shown here is derived from an EMBL/GenBank/DDBJ whole genome shotgun (WGS) entry which is preliminary data.</text>
</comment>
<dbReference type="AlphaFoldDB" id="A0A2K3PG41"/>
<feature type="compositionally biased region" description="Low complexity" evidence="6">
    <location>
        <begin position="56"/>
        <end position="68"/>
    </location>
</feature>
<evidence type="ECO:0000256" key="2">
    <source>
        <dbReference type="ARBA" id="ARBA00022490"/>
    </source>
</evidence>
<dbReference type="Proteomes" id="UP000236291">
    <property type="component" value="Unassembled WGS sequence"/>
</dbReference>
<evidence type="ECO:0000313" key="8">
    <source>
        <dbReference type="Proteomes" id="UP000236291"/>
    </source>
</evidence>
<evidence type="ECO:0000313" key="7">
    <source>
        <dbReference type="EMBL" id="PNY14204.1"/>
    </source>
</evidence>
<reference evidence="7 8" key="2">
    <citation type="journal article" date="2017" name="Front. Plant Sci.">
        <title>Gene Classification and Mining of Molecular Markers Useful in Red Clover (Trifolium pratense) Breeding.</title>
        <authorList>
            <person name="Istvanek J."/>
            <person name="Dluhosova J."/>
            <person name="Dluhos P."/>
            <person name="Patkova L."/>
            <person name="Nedelnik J."/>
            <person name="Repkova J."/>
        </authorList>
    </citation>
    <scope>NUCLEOTIDE SEQUENCE [LARGE SCALE GENOMIC DNA]</scope>
    <source>
        <strain evidence="8">cv. Tatra</strain>
        <tissue evidence="7">Young leaves</tissue>
    </source>
</reference>